<dbReference type="SUPFAM" id="SSF109854">
    <property type="entry name" value="DinB/YfiT-like putative metalloenzymes"/>
    <property type="match status" value="1"/>
</dbReference>
<reference evidence="2 3" key="1">
    <citation type="journal article" date="2023" name="Antonie Van Leeuwenhoek">
        <title>Mesoterricola silvestris gen. nov., sp. nov., Mesoterricola sediminis sp. nov., Geothrix oryzae sp. nov., Geothrix edaphica sp. nov., Geothrix rubra sp. nov., and Geothrix limicola sp. nov., six novel members of Acidobacteriota isolated from soils.</title>
        <authorList>
            <person name="Itoh H."/>
            <person name="Sugisawa Y."/>
            <person name="Mise K."/>
            <person name="Xu Z."/>
            <person name="Kuniyasu M."/>
            <person name="Ushijima N."/>
            <person name="Kawano K."/>
            <person name="Kobayashi E."/>
            <person name="Shiratori Y."/>
            <person name="Masuda Y."/>
            <person name="Senoo K."/>
        </authorList>
    </citation>
    <scope>NUCLEOTIDE SEQUENCE [LARGE SCALE GENOMIC DNA]</scope>
    <source>
        <strain evidence="2 3">Red803</strain>
    </source>
</reference>
<feature type="domain" description="DinB-like" evidence="1">
    <location>
        <begin position="36"/>
        <end position="166"/>
    </location>
</feature>
<evidence type="ECO:0000259" key="1">
    <source>
        <dbReference type="Pfam" id="PF12867"/>
    </source>
</evidence>
<dbReference type="Proteomes" id="UP001165089">
    <property type="component" value="Unassembled WGS sequence"/>
</dbReference>
<comment type="caution">
    <text evidence="2">The sequence shown here is derived from an EMBL/GenBank/DDBJ whole genome shotgun (WGS) entry which is preliminary data.</text>
</comment>
<gene>
    <name evidence="2" type="ORF">GETHPA_04160</name>
</gene>
<accession>A0ABQ5Q2P8</accession>
<dbReference type="EMBL" id="BSDD01000001">
    <property type="protein sequence ID" value="GLH68883.1"/>
    <property type="molecule type" value="Genomic_DNA"/>
</dbReference>
<dbReference type="InterPro" id="IPR024775">
    <property type="entry name" value="DinB-like"/>
</dbReference>
<sequence length="175" mass="19186">MIPDRPKPGEYAPSYAPYVAAVPEGDVLALLQVQVDEVSALFGGLSELQAGFRYAPGKWTLKDLLQHLIDSERVFSYRAMRVGRGDTTPLPGYEENAYAAAAHADRRLLPELLAEWQAVRAGSLGLFRSFPEAAWSNIGNANGVPVSARCFPYFCAGHTAHHLGIIQERYLPAMK</sequence>
<dbReference type="Gene3D" id="1.20.120.450">
    <property type="entry name" value="dinb family like domain"/>
    <property type="match status" value="1"/>
</dbReference>
<name>A0ABQ5Q2P8_9BACT</name>
<dbReference type="Pfam" id="PF12867">
    <property type="entry name" value="DinB_2"/>
    <property type="match status" value="1"/>
</dbReference>
<dbReference type="RefSeq" id="WP_285722530.1">
    <property type="nucleotide sequence ID" value="NZ_BSDD01000001.1"/>
</dbReference>
<protein>
    <recommendedName>
        <fullName evidence="1">DinB-like domain-containing protein</fullName>
    </recommendedName>
</protein>
<dbReference type="InterPro" id="IPR034660">
    <property type="entry name" value="DinB/YfiT-like"/>
</dbReference>
<proteinExistence type="predicted"/>
<evidence type="ECO:0000313" key="3">
    <source>
        <dbReference type="Proteomes" id="UP001165089"/>
    </source>
</evidence>
<keyword evidence="3" id="KW-1185">Reference proteome</keyword>
<organism evidence="2 3">
    <name type="scientific">Geothrix rubra</name>
    <dbReference type="NCBI Taxonomy" id="2927977"/>
    <lineage>
        <taxon>Bacteria</taxon>
        <taxon>Pseudomonadati</taxon>
        <taxon>Acidobacteriota</taxon>
        <taxon>Holophagae</taxon>
        <taxon>Holophagales</taxon>
        <taxon>Holophagaceae</taxon>
        <taxon>Geothrix</taxon>
    </lineage>
</organism>
<evidence type="ECO:0000313" key="2">
    <source>
        <dbReference type="EMBL" id="GLH68883.1"/>
    </source>
</evidence>